<dbReference type="AlphaFoldDB" id="X1R0M5"/>
<proteinExistence type="predicted"/>
<gene>
    <name evidence="2" type="ORF">S12H4_18094</name>
</gene>
<sequence>MWEQIRSNQMKSVVLVIGMGGLLVLLGYFLGLYFFDSATGGLVLALAVWVLLSLFGYFQGDSLLITMSRAKKISRDDHP</sequence>
<accession>X1R0M5</accession>
<reference evidence="2" key="1">
    <citation type="journal article" date="2014" name="Front. Microbiol.">
        <title>High frequency of phylogenetically diverse reductive dehalogenase-homologous genes in deep subseafloor sedimentary metagenomes.</title>
        <authorList>
            <person name="Kawai M."/>
            <person name="Futagami T."/>
            <person name="Toyoda A."/>
            <person name="Takaki Y."/>
            <person name="Nishi S."/>
            <person name="Hori S."/>
            <person name="Arai W."/>
            <person name="Tsubouchi T."/>
            <person name="Morono Y."/>
            <person name="Uchiyama I."/>
            <person name="Ito T."/>
            <person name="Fujiyama A."/>
            <person name="Inagaki F."/>
            <person name="Takami H."/>
        </authorList>
    </citation>
    <scope>NUCLEOTIDE SEQUENCE</scope>
    <source>
        <strain evidence="2">Expedition CK06-06</strain>
    </source>
</reference>
<dbReference type="EMBL" id="BARW01008906">
    <property type="protein sequence ID" value="GAI74073.1"/>
    <property type="molecule type" value="Genomic_DNA"/>
</dbReference>
<feature type="transmembrane region" description="Helical" evidence="1">
    <location>
        <begin position="41"/>
        <end position="65"/>
    </location>
</feature>
<feature type="transmembrane region" description="Helical" evidence="1">
    <location>
        <begin position="12"/>
        <end position="35"/>
    </location>
</feature>
<comment type="caution">
    <text evidence="2">The sequence shown here is derived from an EMBL/GenBank/DDBJ whole genome shotgun (WGS) entry which is preliminary data.</text>
</comment>
<organism evidence="2">
    <name type="scientific">marine sediment metagenome</name>
    <dbReference type="NCBI Taxonomy" id="412755"/>
    <lineage>
        <taxon>unclassified sequences</taxon>
        <taxon>metagenomes</taxon>
        <taxon>ecological metagenomes</taxon>
    </lineage>
</organism>
<evidence type="ECO:0000313" key="2">
    <source>
        <dbReference type="EMBL" id="GAI74073.1"/>
    </source>
</evidence>
<keyword evidence="1" id="KW-0812">Transmembrane</keyword>
<name>X1R0M5_9ZZZZ</name>
<feature type="non-terminal residue" evidence="2">
    <location>
        <position position="79"/>
    </location>
</feature>
<protein>
    <submittedName>
        <fullName evidence="2">Uncharacterized protein</fullName>
    </submittedName>
</protein>
<evidence type="ECO:0000256" key="1">
    <source>
        <dbReference type="SAM" id="Phobius"/>
    </source>
</evidence>
<keyword evidence="1" id="KW-1133">Transmembrane helix</keyword>
<keyword evidence="1" id="KW-0472">Membrane</keyword>